<dbReference type="RefSeq" id="WP_149736032.1">
    <property type="nucleotide sequence ID" value="NZ_FQZD01000041.1"/>
</dbReference>
<gene>
    <name evidence="1" type="ORF">SAMN02745170_03434</name>
</gene>
<dbReference type="OrthoDB" id="10020056at2"/>
<evidence type="ECO:0000313" key="2">
    <source>
        <dbReference type="Proteomes" id="UP000322917"/>
    </source>
</evidence>
<dbReference type="AlphaFoldDB" id="A0A1M6MHB0"/>
<protein>
    <submittedName>
        <fullName evidence="1">Uncharacterized protein</fullName>
    </submittedName>
</protein>
<name>A0A1M6MHB0_9FIRM</name>
<reference evidence="1 2" key="1">
    <citation type="submission" date="2016-11" db="EMBL/GenBank/DDBJ databases">
        <authorList>
            <person name="Varghese N."/>
            <person name="Submissions S."/>
        </authorList>
    </citation>
    <scope>NUCLEOTIDE SEQUENCE [LARGE SCALE GENOMIC DNA]</scope>
    <source>
        <strain evidence="1 2">DSM 15287</strain>
    </source>
</reference>
<keyword evidence="2" id="KW-1185">Reference proteome</keyword>
<dbReference type="Proteomes" id="UP000322917">
    <property type="component" value="Unassembled WGS sequence"/>
</dbReference>
<dbReference type="EMBL" id="FQZD01000041">
    <property type="protein sequence ID" value="SHJ82683.1"/>
    <property type="molecule type" value="Genomic_DNA"/>
</dbReference>
<evidence type="ECO:0000313" key="1">
    <source>
        <dbReference type="EMBL" id="SHJ82683.1"/>
    </source>
</evidence>
<sequence length="751" mass="84044">MASNVASALGTQRQFSAMPQNTYEQRLTSLPAHVGVTAPASNDGVLLARSLGVLGDSLMALGVAKEKDREKVDTAATERLLKGVSEEDLKKLKAIDLLNTYGHFELADSPYAINLIEKWRGKYFGSKTLAEYSELVAQEGRAKTSEEEAARFSKFYNEKLPEYLKETSHEQAFREGFFDNFHVDLLSQVKAQIADYSKDLRAVRDGTIQADFGQLAQNSLNLTSEELTAKAQELFRGAAVTKMTREERMALAKTFLNNVAVFSASPDKVKALSSIELFTGDDGNPVLLGSKVDNSEAIQNAIISARRMNDEYVFKKRIEMQKLKPDEILPWMQELKKNDPEMYHILAPESEQVYHNAVVLQKQEEARKAKALAKQAAMNQKRYIWRAQFNAHMNNQATDGRYPVAQSLSGLPDAYFVDENGNTVKSPWTPEEAYDLFKENMMELYMKDISPQEKAKTAMQVLRFGPGESYVKALKGQIQGALDTASTHTIVQDMDVGSVRSALEMYEADSGTFGRIFGPEITASIQTIRSLRDLGKSTDDALTIFVQGREALKDPTLKEQYETNYKNRKPSSVDITDMSGSTASVPITEDSILNSHIHTMALYLQGAGYPIETAMEIASGKAKENYWAYNNHVFPKAWFSGLNVDDKAATASAFMDNQRQALASYSGVDASHIFAIYNPYTDRIEIKGNGVSATYDRELFTNQANQFAYDSVQRAKNTPIFQGDYKIEAPKGETHEPTWWDKTKEFFHVPW</sequence>
<organism evidence="1 2">
    <name type="scientific">Propionispora hippei DSM 15287</name>
    <dbReference type="NCBI Taxonomy" id="1123003"/>
    <lineage>
        <taxon>Bacteria</taxon>
        <taxon>Bacillati</taxon>
        <taxon>Bacillota</taxon>
        <taxon>Negativicutes</taxon>
        <taxon>Selenomonadales</taxon>
        <taxon>Sporomusaceae</taxon>
        <taxon>Propionispora</taxon>
    </lineage>
</organism>
<proteinExistence type="predicted"/>
<accession>A0A1M6MHB0</accession>